<keyword evidence="5" id="KW-1185">Reference proteome</keyword>
<evidence type="ECO:0000313" key="5">
    <source>
        <dbReference type="Proteomes" id="UP000662111"/>
    </source>
</evidence>
<name>A0ABQ2F4H6_9MICO</name>
<dbReference type="Pfam" id="PF13408">
    <property type="entry name" value="Zn_ribbon_recom"/>
    <property type="match status" value="1"/>
</dbReference>
<evidence type="ECO:0000313" key="4">
    <source>
        <dbReference type="EMBL" id="GGK60186.1"/>
    </source>
</evidence>
<dbReference type="Pfam" id="PF00239">
    <property type="entry name" value="Resolvase"/>
    <property type="match status" value="1"/>
</dbReference>
<feature type="region of interest" description="Disordered" evidence="1">
    <location>
        <begin position="141"/>
        <end position="164"/>
    </location>
</feature>
<dbReference type="SUPFAM" id="SSF53041">
    <property type="entry name" value="Resolvase-like"/>
    <property type="match status" value="1"/>
</dbReference>
<comment type="caution">
    <text evidence="4">The sequence shown here is derived from an EMBL/GenBank/DDBJ whole genome shotgun (WGS) entry which is preliminary data.</text>
</comment>
<dbReference type="InterPro" id="IPR038109">
    <property type="entry name" value="DNA_bind_recomb_sf"/>
</dbReference>
<dbReference type="InterPro" id="IPR025827">
    <property type="entry name" value="Zn_ribbon_recom_dom"/>
</dbReference>
<evidence type="ECO:0000259" key="3">
    <source>
        <dbReference type="PROSITE" id="PS51737"/>
    </source>
</evidence>
<feature type="domain" description="Resolvase/invertase-type recombinase catalytic" evidence="2">
    <location>
        <begin position="11"/>
        <end position="159"/>
    </location>
</feature>
<proteinExistence type="predicted"/>
<dbReference type="InterPro" id="IPR050639">
    <property type="entry name" value="SSR_resolvase"/>
</dbReference>
<dbReference type="Proteomes" id="UP000662111">
    <property type="component" value="Unassembled WGS sequence"/>
</dbReference>
<dbReference type="Pfam" id="PF07508">
    <property type="entry name" value="Recombinase"/>
    <property type="match status" value="1"/>
</dbReference>
<dbReference type="InterPro" id="IPR036162">
    <property type="entry name" value="Resolvase-like_N_sf"/>
</dbReference>
<dbReference type="InterPro" id="IPR006119">
    <property type="entry name" value="Resolv_N"/>
</dbReference>
<dbReference type="Gene3D" id="3.90.1750.20">
    <property type="entry name" value="Putative Large Serine Recombinase, Chain B, Domain 2"/>
    <property type="match status" value="1"/>
</dbReference>
<feature type="compositionally biased region" description="Basic and acidic residues" evidence="1">
    <location>
        <begin position="150"/>
        <end position="161"/>
    </location>
</feature>
<reference evidence="5" key="1">
    <citation type="journal article" date="2019" name="Int. J. Syst. Evol. Microbiol.">
        <title>The Global Catalogue of Microorganisms (GCM) 10K type strain sequencing project: providing services to taxonomists for standard genome sequencing and annotation.</title>
        <authorList>
            <consortium name="The Broad Institute Genomics Platform"/>
            <consortium name="The Broad Institute Genome Sequencing Center for Infectious Disease"/>
            <person name="Wu L."/>
            <person name="Ma J."/>
        </authorList>
    </citation>
    <scope>NUCLEOTIDE SEQUENCE [LARGE SCALE GENOMIC DNA]</scope>
    <source>
        <strain evidence="5">CGMCC 1.5362</strain>
    </source>
</reference>
<dbReference type="EMBL" id="BMLB01000001">
    <property type="protein sequence ID" value="GGK60186.1"/>
    <property type="molecule type" value="Genomic_DNA"/>
</dbReference>
<gene>
    <name evidence="4" type="ORF">GCM10011509_05590</name>
</gene>
<dbReference type="PANTHER" id="PTHR30461">
    <property type="entry name" value="DNA-INVERTASE FROM LAMBDOID PROPHAGE"/>
    <property type="match status" value="1"/>
</dbReference>
<sequence>MATRASGTPSKAAVYARISKDTEGVGAGVQRQVADCQNLAESLGWTVADTYIDNDLSAYTGKPRPEYARMLADLADGLVDGVLCYHMDRLTRRPKELEEFVEALDAAAVKHVRFVAGHTDIGTGDGLMMARVMGAFASHESASKTRRMERKWEQDALEGKPRRSGTRPFGYAADAVTLVPEEAAIIRQLVDRFLAGESTRSLCVWLKEEGVATTSGGNWQTSTLKQILTSGRIAGYREHRGVKVAKAVWEPIITEEQHRQVLAHVEARKRSGRRAPQRYLLSGMLRCGRCGNRLYSSARRDTRRYVCQAGPDHFGCGRLTVVADPVERLIADAVLHRLDSPQMADALAGKVSSDERTAVLSQALEEDEAQMQELAQAYAAKQIRMSDWLTAKKPIEERIENTRRQMDRMNGHTALARVAGQGQELRQQWAGLNLERQHAIVKTVLDHAVIRPMTPGVRKFDPNRVAPVWLV</sequence>
<dbReference type="CDD" id="cd00338">
    <property type="entry name" value="Ser_Recombinase"/>
    <property type="match status" value="1"/>
</dbReference>
<dbReference type="PANTHER" id="PTHR30461:SF23">
    <property type="entry name" value="DNA RECOMBINASE-RELATED"/>
    <property type="match status" value="1"/>
</dbReference>
<dbReference type="RefSeq" id="WP_022922905.1">
    <property type="nucleotide sequence ID" value="NZ_BMLB01000001.1"/>
</dbReference>
<dbReference type="InterPro" id="IPR011109">
    <property type="entry name" value="DNA_bind_recombinase_dom"/>
</dbReference>
<feature type="domain" description="Recombinase" evidence="3">
    <location>
        <begin position="168"/>
        <end position="271"/>
    </location>
</feature>
<dbReference type="SMART" id="SM00857">
    <property type="entry name" value="Resolvase"/>
    <property type="match status" value="1"/>
</dbReference>
<dbReference type="PROSITE" id="PS51736">
    <property type="entry name" value="RECOMBINASES_3"/>
    <property type="match status" value="1"/>
</dbReference>
<dbReference type="Gene3D" id="3.40.50.1390">
    <property type="entry name" value="Resolvase, N-terminal catalytic domain"/>
    <property type="match status" value="1"/>
</dbReference>
<dbReference type="PROSITE" id="PS51737">
    <property type="entry name" value="RECOMBINASE_DNA_BIND"/>
    <property type="match status" value="1"/>
</dbReference>
<evidence type="ECO:0000256" key="1">
    <source>
        <dbReference type="SAM" id="MobiDB-lite"/>
    </source>
</evidence>
<organism evidence="4 5">
    <name type="scientific">Ornithinimicrobium pekingense</name>
    <dbReference type="NCBI Taxonomy" id="384677"/>
    <lineage>
        <taxon>Bacteria</taxon>
        <taxon>Bacillati</taxon>
        <taxon>Actinomycetota</taxon>
        <taxon>Actinomycetes</taxon>
        <taxon>Micrococcales</taxon>
        <taxon>Ornithinimicrobiaceae</taxon>
        <taxon>Ornithinimicrobium</taxon>
    </lineage>
</organism>
<accession>A0ABQ2F4H6</accession>
<protein>
    <submittedName>
        <fullName evidence="4">Serine recombinase</fullName>
    </submittedName>
</protein>
<evidence type="ECO:0000259" key="2">
    <source>
        <dbReference type="PROSITE" id="PS51736"/>
    </source>
</evidence>